<evidence type="ECO:0000256" key="1">
    <source>
        <dbReference type="SAM" id="MobiDB-lite"/>
    </source>
</evidence>
<keyword evidence="2" id="KW-1185">Reference proteome</keyword>
<feature type="compositionally biased region" description="Polar residues" evidence="1">
    <location>
        <begin position="15"/>
        <end position="24"/>
    </location>
</feature>
<dbReference type="GeneID" id="100370273"/>
<feature type="region of interest" description="Disordered" evidence="1">
    <location>
        <begin position="1"/>
        <end position="25"/>
    </location>
</feature>
<organism evidence="2 3">
    <name type="scientific">Saccoglossus kowalevskii</name>
    <name type="common">Acorn worm</name>
    <dbReference type="NCBI Taxonomy" id="10224"/>
    <lineage>
        <taxon>Eukaryota</taxon>
        <taxon>Metazoa</taxon>
        <taxon>Hemichordata</taxon>
        <taxon>Enteropneusta</taxon>
        <taxon>Harrimaniidae</taxon>
        <taxon>Saccoglossus</taxon>
    </lineage>
</organism>
<dbReference type="RefSeq" id="XP_002738670.1">
    <property type="nucleotide sequence ID" value="XM_002738624.2"/>
</dbReference>
<evidence type="ECO:0000313" key="2">
    <source>
        <dbReference type="Proteomes" id="UP000694865"/>
    </source>
</evidence>
<proteinExistence type="predicted"/>
<feature type="region of interest" description="Disordered" evidence="1">
    <location>
        <begin position="40"/>
        <end position="63"/>
    </location>
</feature>
<evidence type="ECO:0000313" key="3">
    <source>
        <dbReference type="RefSeq" id="XP_002738670.1"/>
    </source>
</evidence>
<accession>A0ABM0GW65</accession>
<name>A0ABM0GW65_SACKO</name>
<sequence>MASSSATSSSRSRGQGHSTSTILTNRAKDITVISDVAFKDRKTPISPDRPPKGTRQMHRTTLTFDKQPPKMDYLTSSFSAFGGSKSVSPAVRPLPCPSLHSSHFDIGITRQKFYNTHYGGNYLSKETTHPNETHYPSLVNRSFNMRGADMQDVLVRRNWQPNYWSSYTDVHDRLGMQRGPGEARPTPAHIRHNIINGRRIGPEIPQDHHRISGNRVLYNGYRRDNHDYFVLG</sequence>
<reference evidence="3" key="1">
    <citation type="submission" date="2025-08" db="UniProtKB">
        <authorList>
            <consortium name="RefSeq"/>
        </authorList>
    </citation>
    <scope>IDENTIFICATION</scope>
    <source>
        <tissue evidence="3">Testes</tissue>
    </source>
</reference>
<feature type="compositionally biased region" description="Low complexity" evidence="1">
    <location>
        <begin position="1"/>
        <end position="13"/>
    </location>
</feature>
<dbReference type="Proteomes" id="UP000694865">
    <property type="component" value="Unplaced"/>
</dbReference>
<gene>
    <name evidence="3" type="primary">LOC100370273</name>
</gene>
<protein>
    <submittedName>
        <fullName evidence="3">Uncharacterized protein LOC100370273</fullName>
    </submittedName>
</protein>